<keyword evidence="2" id="KW-1185">Reference proteome</keyword>
<reference evidence="1 2" key="1">
    <citation type="journal article" date="2020" name="Cell">
        <title>Large-Scale Comparative Analyses of Tick Genomes Elucidate Their Genetic Diversity and Vector Capacities.</title>
        <authorList>
            <consortium name="Tick Genome and Microbiome Consortium (TIGMIC)"/>
            <person name="Jia N."/>
            <person name="Wang J."/>
            <person name="Shi W."/>
            <person name="Du L."/>
            <person name="Sun Y."/>
            <person name="Zhan W."/>
            <person name="Jiang J.F."/>
            <person name="Wang Q."/>
            <person name="Zhang B."/>
            <person name="Ji P."/>
            <person name="Bell-Sakyi L."/>
            <person name="Cui X.M."/>
            <person name="Yuan T.T."/>
            <person name="Jiang B.G."/>
            <person name="Yang W.F."/>
            <person name="Lam T.T."/>
            <person name="Chang Q.C."/>
            <person name="Ding S.J."/>
            <person name="Wang X.J."/>
            <person name="Zhu J.G."/>
            <person name="Ruan X.D."/>
            <person name="Zhao L."/>
            <person name="Wei J.T."/>
            <person name="Ye R.Z."/>
            <person name="Que T.C."/>
            <person name="Du C.H."/>
            <person name="Zhou Y.H."/>
            <person name="Cheng J.X."/>
            <person name="Dai P.F."/>
            <person name="Guo W.B."/>
            <person name="Han X.H."/>
            <person name="Huang E.J."/>
            <person name="Li L.F."/>
            <person name="Wei W."/>
            <person name="Gao Y.C."/>
            <person name="Liu J.Z."/>
            <person name="Shao H.Z."/>
            <person name="Wang X."/>
            <person name="Wang C.C."/>
            <person name="Yang T.C."/>
            <person name="Huo Q.B."/>
            <person name="Li W."/>
            <person name="Chen H.Y."/>
            <person name="Chen S.E."/>
            <person name="Zhou L.G."/>
            <person name="Ni X.B."/>
            <person name="Tian J.H."/>
            <person name="Sheng Y."/>
            <person name="Liu T."/>
            <person name="Pan Y.S."/>
            <person name="Xia L.Y."/>
            <person name="Li J."/>
            <person name="Zhao F."/>
            <person name="Cao W.C."/>
        </authorList>
    </citation>
    <scope>NUCLEOTIDE SEQUENCE [LARGE SCALE GENOMIC DNA]</scope>
    <source>
        <strain evidence="1">Iper-2018</strain>
    </source>
</reference>
<feature type="non-terminal residue" evidence="1">
    <location>
        <position position="259"/>
    </location>
</feature>
<name>A0AC60QEA7_IXOPE</name>
<evidence type="ECO:0000313" key="1">
    <source>
        <dbReference type="EMBL" id="KAG0432124.1"/>
    </source>
</evidence>
<protein>
    <submittedName>
        <fullName evidence="1">Uncharacterized protein</fullName>
    </submittedName>
</protein>
<accession>A0AC60QEA7</accession>
<evidence type="ECO:0000313" key="2">
    <source>
        <dbReference type="Proteomes" id="UP000805193"/>
    </source>
</evidence>
<gene>
    <name evidence="1" type="ORF">HPB47_021146</name>
</gene>
<comment type="caution">
    <text evidence="1">The sequence shown here is derived from an EMBL/GenBank/DDBJ whole genome shotgun (WGS) entry which is preliminary data.</text>
</comment>
<dbReference type="Proteomes" id="UP000805193">
    <property type="component" value="Unassembled WGS sequence"/>
</dbReference>
<sequence length="259" mass="28682">MVVAQVSTGFINFQAKKRNRMQTCKASPGIVAELLEIAIHNILYSRKVYPEAAFQRSRKYNIPIQVAVHPQVVDYIDSCVMTMHKLLHRNELRKMVLHIADAAHNPVEQFVFEVSVPVDGAPQSNGSSKMEEDSYLLDVEAAARAICLRVSTSDSVLQENPEGCSFSIQLHVAESTAMRLSLSDDPDDQSFPWVEADSKDTDIPGGSIIPLKCANITVGKVPPSCMKVSLNPEKKKEENTDLWTLATWWQRSGGGVQEA</sequence>
<proteinExistence type="predicted"/>
<organism evidence="1 2">
    <name type="scientific">Ixodes persulcatus</name>
    <name type="common">Taiga tick</name>
    <dbReference type="NCBI Taxonomy" id="34615"/>
    <lineage>
        <taxon>Eukaryota</taxon>
        <taxon>Metazoa</taxon>
        <taxon>Ecdysozoa</taxon>
        <taxon>Arthropoda</taxon>
        <taxon>Chelicerata</taxon>
        <taxon>Arachnida</taxon>
        <taxon>Acari</taxon>
        <taxon>Parasitiformes</taxon>
        <taxon>Ixodida</taxon>
        <taxon>Ixodoidea</taxon>
        <taxon>Ixodidae</taxon>
        <taxon>Ixodinae</taxon>
        <taxon>Ixodes</taxon>
    </lineage>
</organism>
<dbReference type="EMBL" id="JABSTQ010009176">
    <property type="protein sequence ID" value="KAG0432124.1"/>
    <property type="molecule type" value="Genomic_DNA"/>
</dbReference>